<name>A0A379ET88_9PAST</name>
<dbReference type="PANTHER" id="PTHR42794:SF1">
    <property type="entry name" value="HEMIN IMPORT ATP-BINDING PROTEIN HMUV"/>
    <property type="match status" value="1"/>
</dbReference>
<evidence type="ECO:0000256" key="4">
    <source>
        <dbReference type="ARBA" id="ARBA00022967"/>
    </source>
</evidence>
<dbReference type="SMART" id="SM00382">
    <property type="entry name" value="AAA"/>
    <property type="match status" value="1"/>
</dbReference>
<dbReference type="PANTHER" id="PTHR42794">
    <property type="entry name" value="HEMIN IMPORT ATP-BINDING PROTEIN HMUV"/>
    <property type="match status" value="1"/>
</dbReference>
<keyword evidence="4" id="KW-1278">Translocase</keyword>
<accession>A0A379ET88</accession>
<sequence length="245" mass="27895">MSFLFELQPLVIEVNERVILQTEQLLIPKGKHTAIIGPNGAGKSTLLKALLGYFNAQVTMDGKPVIEQIRAGKMALVVQNGRYGIPLTVDEYVKLGQTNLTFFSHQKVNETKLTFLLEQFELKALRYKRVNMLSGGEQQRVNIVRALMQNAPVILLDEPCNHLDIHHQQSLMHFLKQHKSEFNVVMVLHDLDLAASYADHVILMQQGKIIAQGAVEDVMQSSRLSAVYRWRILQKRDECGMFFRV</sequence>
<dbReference type="Proteomes" id="UP000254704">
    <property type="component" value="Unassembled WGS sequence"/>
</dbReference>
<reference evidence="7 8" key="1">
    <citation type="submission" date="2018-06" db="EMBL/GenBank/DDBJ databases">
        <authorList>
            <consortium name="Pathogen Informatics"/>
            <person name="Doyle S."/>
        </authorList>
    </citation>
    <scope>NUCLEOTIDE SEQUENCE [LARGE SCALE GENOMIC DNA]</scope>
    <source>
        <strain evidence="7 8">NCTC11621</strain>
    </source>
</reference>
<dbReference type="SUPFAM" id="SSF52540">
    <property type="entry name" value="P-loop containing nucleoside triphosphate hydrolases"/>
    <property type="match status" value="1"/>
</dbReference>
<evidence type="ECO:0000256" key="5">
    <source>
        <dbReference type="ARBA" id="ARBA00037066"/>
    </source>
</evidence>
<keyword evidence="1" id="KW-0813">Transport</keyword>
<evidence type="ECO:0000256" key="3">
    <source>
        <dbReference type="ARBA" id="ARBA00022840"/>
    </source>
</evidence>
<organism evidence="7 8">
    <name type="scientific">Pasteurella canis</name>
    <dbReference type="NCBI Taxonomy" id="753"/>
    <lineage>
        <taxon>Bacteria</taxon>
        <taxon>Pseudomonadati</taxon>
        <taxon>Pseudomonadota</taxon>
        <taxon>Gammaproteobacteria</taxon>
        <taxon>Pasteurellales</taxon>
        <taxon>Pasteurellaceae</taxon>
        <taxon>Pasteurella</taxon>
    </lineage>
</organism>
<dbReference type="GO" id="GO:0005524">
    <property type="term" value="F:ATP binding"/>
    <property type="evidence" value="ECO:0007669"/>
    <property type="project" value="UniProtKB-KW"/>
</dbReference>
<dbReference type="GO" id="GO:0016887">
    <property type="term" value="F:ATP hydrolysis activity"/>
    <property type="evidence" value="ECO:0007669"/>
    <property type="project" value="InterPro"/>
</dbReference>
<evidence type="ECO:0000313" key="7">
    <source>
        <dbReference type="EMBL" id="SUC09597.1"/>
    </source>
</evidence>
<protein>
    <submittedName>
        <fullName evidence="7">Hemin import ATP-binding protein HmuV</fullName>
        <ecNumber evidence="7">3.6.3.-</ecNumber>
    </submittedName>
</protein>
<keyword evidence="7" id="KW-0378">Hydrolase</keyword>
<dbReference type="PROSITE" id="PS00211">
    <property type="entry name" value="ABC_TRANSPORTER_1"/>
    <property type="match status" value="1"/>
</dbReference>
<keyword evidence="3 7" id="KW-0067">ATP-binding</keyword>
<dbReference type="AlphaFoldDB" id="A0A379ET88"/>
<dbReference type="CDD" id="cd03214">
    <property type="entry name" value="ABC_Iron-Siderophores_B12_Hemin"/>
    <property type="match status" value="1"/>
</dbReference>
<dbReference type="InterPro" id="IPR003439">
    <property type="entry name" value="ABC_transporter-like_ATP-bd"/>
</dbReference>
<dbReference type="PROSITE" id="PS50893">
    <property type="entry name" value="ABC_TRANSPORTER_2"/>
    <property type="match status" value="1"/>
</dbReference>
<dbReference type="InterPro" id="IPR027417">
    <property type="entry name" value="P-loop_NTPase"/>
</dbReference>
<dbReference type="InterPro" id="IPR003593">
    <property type="entry name" value="AAA+_ATPase"/>
</dbReference>
<dbReference type="Pfam" id="PF00005">
    <property type="entry name" value="ABC_tran"/>
    <property type="match status" value="1"/>
</dbReference>
<dbReference type="EMBL" id="UGTV01000015">
    <property type="protein sequence ID" value="SUC09597.1"/>
    <property type="molecule type" value="Genomic_DNA"/>
</dbReference>
<dbReference type="EC" id="3.6.3.-" evidence="7"/>
<proteinExistence type="predicted"/>
<gene>
    <name evidence="7" type="primary">hmuV_1</name>
    <name evidence="7" type="ORF">NCTC11621_00608</name>
</gene>
<dbReference type="InterPro" id="IPR017871">
    <property type="entry name" value="ABC_transporter-like_CS"/>
</dbReference>
<keyword evidence="2" id="KW-0547">Nucleotide-binding</keyword>
<dbReference type="RefSeq" id="WP_115322546.1">
    <property type="nucleotide sequence ID" value="NZ_UGTV01000015.1"/>
</dbReference>
<evidence type="ECO:0000256" key="2">
    <source>
        <dbReference type="ARBA" id="ARBA00022741"/>
    </source>
</evidence>
<comment type="function">
    <text evidence="5">Part of the ABC transporter complex HmuTUV involved in hemin import. Responsible for energy coupling to the transport system.</text>
</comment>
<evidence type="ECO:0000256" key="1">
    <source>
        <dbReference type="ARBA" id="ARBA00022448"/>
    </source>
</evidence>
<feature type="domain" description="ABC transporter" evidence="6">
    <location>
        <begin position="5"/>
        <end position="231"/>
    </location>
</feature>
<evidence type="ECO:0000313" key="8">
    <source>
        <dbReference type="Proteomes" id="UP000254704"/>
    </source>
</evidence>
<dbReference type="Gene3D" id="3.40.50.300">
    <property type="entry name" value="P-loop containing nucleotide triphosphate hydrolases"/>
    <property type="match status" value="1"/>
</dbReference>
<evidence type="ECO:0000259" key="6">
    <source>
        <dbReference type="PROSITE" id="PS50893"/>
    </source>
</evidence>